<protein>
    <submittedName>
        <fullName evidence="2">Copper chaperone PCu(A)C</fullName>
    </submittedName>
</protein>
<dbReference type="Proteomes" id="UP000672027">
    <property type="component" value="Chromosome"/>
</dbReference>
<accession>A0ABX7X6Q8</accession>
<dbReference type="InterPro" id="IPR036182">
    <property type="entry name" value="PCuAC_sf"/>
</dbReference>
<dbReference type="InterPro" id="IPR007410">
    <property type="entry name" value="LpqE-like"/>
</dbReference>
<evidence type="ECO:0000313" key="3">
    <source>
        <dbReference type="Proteomes" id="UP000672027"/>
    </source>
</evidence>
<dbReference type="PANTHER" id="PTHR36302:SF1">
    <property type="entry name" value="COPPER CHAPERONE PCU(A)C"/>
    <property type="match status" value="1"/>
</dbReference>
<dbReference type="PANTHER" id="PTHR36302">
    <property type="entry name" value="BLR7088 PROTEIN"/>
    <property type="match status" value="1"/>
</dbReference>
<reference evidence="2 3" key="1">
    <citation type="submission" date="2021-04" db="EMBL/GenBank/DDBJ databases">
        <title>Genomics, taxonomy and metabolism of representatives of sulfur bacteria of the genus Thiothrix: Thiothrix fructosivorans QT, Thiothrix unzii A1T and three new species, Thiothrix subterranea sp. nov., Thiothrix litoralis sp. nov. and 'Candidatus Thiothrix anitrata' sp. nov.</title>
        <authorList>
            <person name="Ravin N.V."/>
            <person name="Smolyakov D."/>
            <person name="Rudenko T.S."/>
            <person name="Mardanov A.V."/>
            <person name="Beletsky A.V."/>
            <person name="Markov N.D."/>
            <person name="Fomenkov A.I."/>
            <person name="Roberts R.J."/>
            <person name="Karnachuk O.V."/>
            <person name="Novikov A."/>
            <person name="Grabovich M.Y."/>
        </authorList>
    </citation>
    <scope>NUCLEOTIDE SEQUENCE [LARGE SCALE GENOMIC DNA]</scope>
    <source>
        <strain evidence="2 3">A52</strain>
    </source>
</reference>
<dbReference type="Gene3D" id="2.60.40.1890">
    <property type="entry name" value="PCu(A)C copper chaperone"/>
    <property type="match status" value="1"/>
</dbReference>
<dbReference type="InterPro" id="IPR058248">
    <property type="entry name" value="Lxx211020-like"/>
</dbReference>
<proteinExistence type="predicted"/>
<dbReference type="PROSITE" id="PS51257">
    <property type="entry name" value="PROKAR_LIPOPROTEIN"/>
    <property type="match status" value="1"/>
</dbReference>
<dbReference type="RefSeq" id="WP_210228172.1">
    <property type="nucleotide sequence ID" value="NZ_CP072800.1"/>
</dbReference>
<sequence length="177" mass="18295">MKPLLRAALLGVLISVTAACQAENEVAKKPAEASQAQAAPAASAKAADAVKAENPFVRAVPPGQPNSAAFMVLVNSGDVAHQVVSASSPVANTVELHTHTNNNGVMEMRQISQIDVPAQGKAELTPGGLHIMLIELRQELKVGESVAVTLNFADGSTSVVDAPIQEVTPPMGGMKHH</sequence>
<evidence type="ECO:0000313" key="2">
    <source>
        <dbReference type="EMBL" id="QTR50548.1"/>
    </source>
</evidence>
<keyword evidence="3" id="KW-1185">Reference proteome</keyword>
<dbReference type="Pfam" id="PF04314">
    <property type="entry name" value="PCuAC"/>
    <property type="match status" value="1"/>
</dbReference>
<feature type="chain" id="PRO_5047349056" evidence="1">
    <location>
        <begin position="23"/>
        <end position="177"/>
    </location>
</feature>
<organism evidence="2 3">
    <name type="scientific">Candidatus Thiothrix anitrata</name>
    <dbReference type="NCBI Taxonomy" id="2823902"/>
    <lineage>
        <taxon>Bacteria</taxon>
        <taxon>Pseudomonadati</taxon>
        <taxon>Pseudomonadota</taxon>
        <taxon>Gammaproteobacteria</taxon>
        <taxon>Thiotrichales</taxon>
        <taxon>Thiotrichaceae</taxon>
        <taxon>Thiothrix</taxon>
    </lineage>
</organism>
<gene>
    <name evidence="2" type="ORF">J8380_02975</name>
</gene>
<name>A0ABX7X6Q8_9GAMM</name>
<dbReference type="EMBL" id="CP072800">
    <property type="protein sequence ID" value="QTR50548.1"/>
    <property type="molecule type" value="Genomic_DNA"/>
</dbReference>
<feature type="signal peptide" evidence="1">
    <location>
        <begin position="1"/>
        <end position="22"/>
    </location>
</feature>
<dbReference type="SUPFAM" id="SSF110087">
    <property type="entry name" value="DR1885-like metal-binding protein"/>
    <property type="match status" value="1"/>
</dbReference>
<keyword evidence="1" id="KW-0732">Signal</keyword>
<evidence type="ECO:0000256" key="1">
    <source>
        <dbReference type="SAM" id="SignalP"/>
    </source>
</evidence>